<gene>
    <name evidence="10" type="ORF">JMJ35_005067</name>
</gene>
<keyword evidence="2" id="KW-0479">Metal-binding</keyword>
<dbReference type="PROSITE" id="PS51916">
    <property type="entry name" value="DEUBAD"/>
    <property type="match status" value="1"/>
</dbReference>
<evidence type="ECO:0000313" key="11">
    <source>
        <dbReference type="Proteomes" id="UP001166286"/>
    </source>
</evidence>
<feature type="compositionally biased region" description="Basic and acidic residues" evidence="8">
    <location>
        <begin position="363"/>
        <end position="373"/>
    </location>
</feature>
<comment type="caution">
    <text evidence="10">The sequence shown here is derived from an EMBL/GenBank/DDBJ whole genome shotgun (WGS) entry which is preliminary data.</text>
</comment>
<feature type="compositionally biased region" description="Basic and acidic residues" evidence="8">
    <location>
        <begin position="380"/>
        <end position="389"/>
    </location>
</feature>
<keyword evidence="4" id="KW-0862">Zinc</keyword>
<evidence type="ECO:0000256" key="7">
    <source>
        <dbReference type="ARBA" id="ARBA00023242"/>
    </source>
</evidence>
<reference evidence="10" key="1">
    <citation type="submission" date="2023-03" db="EMBL/GenBank/DDBJ databases">
        <title>Complete genome of Cladonia borealis.</title>
        <authorList>
            <person name="Park H."/>
        </authorList>
    </citation>
    <scope>NUCLEOTIDE SEQUENCE</scope>
    <source>
        <strain evidence="10">ANT050790</strain>
    </source>
</reference>
<evidence type="ECO:0000256" key="4">
    <source>
        <dbReference type="ARBA" id="ARBA00022833"/>
    </source>
</evidence>
<evidence type="ECO:0000313" key="10">
    <source>
        <dbReference type="EMBL" id="KAK0513050.1"/>
    </source>
</evidence>
<accession>A0AA39R3E5</accession>
<feature type="compositionally biased region" description="Low complexity" evidence="8">
    <location>
        <begin position="20"/>
        <end position="35"/>
    </location>
</feature>
<dbReference type="InterPro" id="IPR044867">
    <property type="entry name" value="DEUBAD_dom"/>
</dbReference>
<keyword evidence="11" id="KW-1185">Reference proteome</keyword>
<dbReference type="AlphaFoldDB" id="A0AA39R3E5"/>
<evidence type="ECO:0000256" key="1">
    <source>
        <dbReference type="ARBA" id="ARBA00004123"/>
    </source>
</evidence>
<keyword evidence="3" id="KW-0863">Zinc-finger</keyword>
<feature type="region of interest" description="Disordered" evidence="8">
    <location>
        <begin position="299"/>
        <end position="389"/>
    </location>
</feature>
<feature type="region of interest" description="Disordered" evidence="8">
    <location>
        <begin position="1"/>
        <end position="101"/>
    </location>
</feature>
<keyword evidence="6" id="KW-0804">Transcription</keyword>
<evidence type="ECO:0000256" key="5">
    <source>
        <dbReference type="ARBA" id="ARBA00023015"/>
    </source>
</evidence>
<dbReference type="Pfam" id="PF13919">
    <property type="entry name" value="ASXH"/>
    <property type="match status" value="1"/>
</dbReference>
<dbReference type="InterPro" id="IPR028020">
    <property type="entry name" value="ASX_DEUBAD_dom"/>
</dbReference>
<evidence type="ECO:0000256" key="6">
    <source>
        <dbReference type="ARBA" id="ARBA00023163"/>
    </source>
</evidence>
<dbReference type="Proteomes" id="UP001166286">
    <property type="component" value="Unassembled WGS sequence"/>
</dbReference>
<sequence length="556" mass="61595">MTPRKRKATAKALGEDWAETSPAPKRAKASAKTPKQPAAKGLNENLAKNDPKAKPTRASTRQSRKCKTNTTDDESDEANLTPQRPKAPSETPKIRAIAPRAAKVDRNDPFWLTTNEKSPLAHEDLYGELSNPKTYEHLTKEDWEELREVLPPNLPVSSDGYSIPIDFFKYDADFRRGIREFQEDLSTGRLDPGWQEAAGEAMEERARGDFDSYKENQFEEFWGQKQKLDSKAVAGESAKLKLDIMIQNGVFKEGDYFSYSRVAGRAKARVMVEKECKIVTVGSNTLTFAIPPGQLKYARPMAGSRRASKDIPEQEQALQPDDVTQPAAPKNLNGEAANVVNEDPSYLTNGTVPPAESQPDDAEAIKDNAKETNDPDEVDKDNAEVTKDDAEAIQNNVTETKITATGGETNGEEIGAIVVKSVEQHETRDACGDLPKANVEDDEVELVSKTEVSRSTAELESVDHNSSSSATASALNSDDAVLHEISTLSQLEIRILEIDGRLNLNEVRPSINPWKALRGKRNNQDLGTLFEMREEFYVWKHPHIPKPPRSGAYGLR</sequence>
<dbReference type="EMBL" id="JAFEKC020000009">
    <property type="protein sequence ID" value="KAK0513050.1"/>
    <property type="molecule type" value="Genomic_DNA"/>
</dbReference>
<evidence type="ECO:0000256" key="3">
    <source>
        <dbReference type="ARBA" id="ARBA00022771"/>
    </source>
</evidence>
<evidence type="ECO:0000256" key="8">
    <source>
        <dbReference type="SAM" id="MobiDB-lite"/>
    </source>
</evidence>
<protein>
    <recommendedName>
        <fullName evidence="9">DEUBAD domain-containing protein</fullName>
    </recommendedName>
</protein>
<comment type="subcellular location">
    <subcellularLocation>
        <location evidence="1">Nucleus</location>
    </subcellularLocation>
</comment>
<evidence type="ECO:0000256" key="2">
    <source>
        <dbReference type="ARBA" id="ARBA00022723"/>
    </source>
</evidence>
<feature type="domain" description="DEUBAD" evidence="9">
    <location>
        <begin position="116"/>
        <end position="227"/>
    </location>
</feature>
<proteinExistence type="predicted"/>
<name>A0AA39R3E5_9LECA</name>
<keyword evidence="7" id="KW-0539">Nucleus</keyword>
<organism evidence="10 11">
    <name type="scientific">Cladonia borealis</name>
    <dbReference type="NCBI Taxonomy" id="184061"/>
    <lineage>
        <taxon>Eukaryota</taxon>
        <taxon>Fungi</taxon>
        <taxon>Dikarya</taxon>
        <taxon>Ascomycota</taxon>
        <taxon>Pezizomycotina</taxon>
        <taxon>Lecanoromycetes</taxon>
        <taxon>OSLEUM clade</taxon>
        <taxon>Lecanoromycetidae</taxon>
        <taxon>Lecanorales</taxon>
        <taxon>Lecanorineae</taxon>
        <taxon>Cladoniaceae</taxon>
        <taxon>Cladonia</taxon>
    </lineage>
</organism>
<dbReference type="GO" id="GO:0005634">
    <property type="term" value="C:nucleus"/>
    <property type="evidence" value="ECO:0007669"/>
    <property type="project" value="UniProtKB-SubCell"/>
</dbReference>
<feature type="region of interest" description="Disordered" evidence="8">
    <location>
        <begin position="449"/>
        <end position="475"/>
    </location>
</feature>
<keyword evidence="5" id="KW-0805">Transcription regulation</keyword>
<evidence type="ECO:0000259" key="9">
    <source>
        <dbReference type="PROSITE" id="PS51916"/>
    </source>
</evidence>
<feature type="compositionally biased region" description="Low complexity" evidence="8">
    <location>
        <begin position="465"/>
        <end position="475"/>
    </location>
</feature>
<dbReference type="GO" id="GO:0008270">
    <property type="term" value="F:zinc ion binding"/>
    <property type="evidence" value="ECO:0007669"/>
    <property type="project" value="UniProtKB-KW"/>
</dbReference>